<evidence type="ECO:0000313" key="1">
    <source>
        <dbReference type="EMBL" id="WEK54066.1"/>
    </source>
</evidence>
<organism evidence="1 2">
    <name type="scientific">Candidatus Cohnella colombiensis</name>
    <dbReference type="NCBI Taxonomy" id="3121368"/>
    <lineage>
        <taxon>Bacteria</taxon>
        <taxon>Bacillati</taxon>
        <taxon>Bacillota</taxon>
        <taxon>Bacilli</taxon>
        <taxon>Bacillales</taxon>
        <taxon>Paenibacillaceae</taxon>
        <taxon>Cohnella</taxon>
    </lineage>
</organism>
<keyword evidence="2" id="KW-1185">Reference proteome</keyword>
<sequence>MAASYRTKRDDASMRTMMLMLSALLLFCGVAPVTVAAKSKVTYASRTQLTTWLWDAHKIIKDSDKVIAELVSRNVNVLLLQIDDTVDVEYYRQFIRKASLKEIKVEALDGAPQWVAENGAKLQQVFLDWLIKYQATAAKQEKFTGIHLDVEPYEHEHYDSNSAQYLEAYQTMIIRFRNQADKLRLNFGIDIPFWFYGVNYQNQYGSGNMAEWLCKQVSNITIMAYRDTAKEILSISAAEMKLFQKYKVRGTIAVETGRLSARNNFVTFYEETKEYMDEQLEIVYQAYKNDSAFQGIAIHYYDSWVAMK</sequence>
<accession>A0AA95JBH0</accession>
<dbReference type="Proteomes" id="UP001178662">
    <property type="component" value="Chromosome"/>
</dbReference>
<dbReference type="EMBL" id="CP119317">
    <property type="protein sequence ID" value="WEK54066.1"/>
    <property type="molecule type" value="Genomic_DNA"/>
</dbReference>
<proteinExistence type="predicted"/>
<protein>
    <submittedName>
        <fullName evidence="1">Amidase</fullName>
    </submittedName>
</protein>
<evidence type="ECO:0000313" key="2">
    <source>
        <dbReference type="Proteomes" id="UP001178662"/>
    </source>
</evidence>
<gene>
    <name evidence="1" type="ORF">P0Y55_16115</name>
</gene>
<dbReference type="AlphaFoldDB" id="A0AA95JBH0"/>
<reference evidence="1" key="1">
    <citation type="submission" date="2023-03" db="EMBL/GenBank/DDBJ databases">
        <title>Andean soil-derived lignocellulolytic bacterial consortium as a source of novel taxa and putative plastic-active enzymes.</title>
        <authorList>
            <person name="Diaz-Garcia L."/>
            <person name="Chuvochina M."/>
            <person name="Feuerriegel G."/>
            <person name="Bunk B."/>
            <person name="Sproer C."/>
            <person name="Streit W.R."/>
            <person name="Rodriguez L.M."/>
            <person name="Overmann J."/>
            <person name="Jimenez D.J."/>
        </authorList>
    </citation>
    <scope>NUCLEOTIDE SEQUENCE</scope>
    <source>
        <strain evidence="1">MAG 2441</strain>
    </source>
</reference>
<name>A0AA95JBH0_9BACL</name>